<dbReference type="GO" id="GO:0033499">
    <property type="term" value="P:galactose catabolic process via UDP-galactose, Leloir pathway"/>
    <property type="evidence" value="ECO:0007669"/>
    <property type="project" value="TreeGrafter"/>
</dbReference>
<sequence>MAKGLSGGVFRSDLQLADGRQISYYDSKEVTRTAVDKRDDKAQPGIGHLRLDPLVNEWIAVASHRQHRVFLPPKELCPLCPTVDSKLTEVPDKDYEVVVFTNRSPALTTPSSNWKLPQISGLDTPNADAAGACEVVCYTQDHGSSFAKLSTKQIRTVLEAWKDRDSALSKLSFVEHVFPFENRGEEVGVTLSHPHGQIYAYSFLPPRIEKMLEAAKSHLAKTGRVLLDDVIAREVKDKKRIICENPEWIAFVPYAARYPFEIHIAPKRTVAAMADLDEKQSDLFAPIAKEALTRLDGVFGIEMAYIASWYQAPVNIGRDCMRLHWQIVSVRRQPGKLKYLSGSESAMGAFIMDLEPEQSAKQLQEVKY</sequence>
<feature type="binding site" evidence="14">
    <location>
        <position position="142"/>
    </location>
    <ligand>
        <name>Zn(2+)</name>
        <dbReference type="ChEBI" id="CHEBI:29105"/>
    </ligand>
</feature>
<keyword evidence="9 14" id="KW-0862">Zinc</keyword>
<dbReference type="GO" id="GO:0008108">
    <property type="term" value="F:UDP-glucose:hexose-1-phosphate uridylyltransferase activity"/>
    <property type="evidence" value="ECO:0007669"/>
    <property type="project" value="UniProtKB-UniRule"/>
</dbReference>
<dbReference type="PROSITE" id="PS00117">
    <property type="entry name" value="GAL_P_UDP_TRANSF_I"/>
    <property type="match status" value="1"/>
</dbReference>
<evidence type="ECO:0000256" key="2">
    <source>
        <dbReference type="ARBA" id="ARBA00004947"/>
    </source>
</evidence>
<evidence type="ECO:0000256" key="5">
    <source>
        <dbReference type="ARBA" id="ARBA00016340"/>
    </source>
</evidence>
<name>A0A249JX58_9ACTN</name>
<dbReference type="NCBIfam" id="TIGR00209">
    <property type="entry name" value="galT_1"/>
    <property type="match status" value="1"/>
</dbReference>
<comment type="pathway">
    <text evidence="2 15">Carbohydrate metabolism; galactose metabolism.</text>
</comment>
<evidence type="ECO:0000256" key="9">
    <source>
        <dbReference type="ARBA" id="ARBA00022833"/>
    </source>
</evidence>
<dbReference type="InterPro" id="IPR005850">
    <property type="entry name" value="GalP_Utransf_C"/>
</dbReference>
<feature type="binding site" evidence="14">
    <location>
        <position position="80"/>
    </location>
    <ligand>
        <name>Zn(2+)</name>
        <dbReference type="ChEBI" id="CHEBI:29105"/>
    </ligand>
</feature>
<dbReference type="EMBL" id="CP016768">
    <property type="protein sequence ID" value="ASY09096.1"/>
    <property type="molecule type" value="Genomic_DNA"/>
</dbReference>
<keyword evidence="19" id="KW-1185">Reference proteome</keyword>
<dbReference type="GO" id="GO:0008270">
    <property type="term" value="F:zinc ion binding"/>
    <property type="evidence" value="ECO:0007669"/>
    <property type="project" value="InterPro"/>
</dbReference>
<evidence type="ECO:0000256" key="11">
    <source>
        <dbReference type="ARBA" id="ARBA00023277"/>
    </source>
</evidence>
<keyword evidence="10 15" id="KW-0299">Galactose metabolism</keyword>
<dbReference type="InterPro" id="IPR036265">
    <property type="entry name" value="HIT-like_sf"/>
</dbReference>
<accession>A0A249JX58</accession>
<keyword evidence="11 15" id="KW-0119">Carbohydrate metabolism</keyword>
<evidence type="ECO:0000256" key="12">
    <source>
        <dbReference type="NCBIfam" id="TIGR00209"/>
    </source>
</evidence>
<evidence type="ECO:0000256" key="10">
    <source>
        <dbReference type="ARBA" id="ARBA00023144"/>
    </source>
</evidence>
<dbReference type="EC" id="2.7.7.12" evidence="4 12"/>
<keyword evidence="7 15" id="KW-0548">Nucleotidyltransferase</keyword>
<evidence type="ECO:0000259" key="16">
    <source>
        <dbReference type="Pfam" id="PF01087"/>
    </source>
</evidence>
<proteinExistence type="inferred from homology"/>
<comment type="similarity">
    <text evidence="3 15">Belongs to the galactose-1-phosphate uridylyltransferase type 1 family.</text>
</comment>
<dbReference type="AlphaFoldDB" id="A0A249JX58"/>
<dbReference type="PANTHER" id="PTHR11943">
    <property type="entry name" value="GALACTOSE-1-PHOSPHATE URIDYLYLTRANSFERASE"/>
    <property type="match status" value="1"/>
</dbReference>
<evidence type="ECO:0000259" key="17">
    <source>
        <dbReference type="Pfam" id="PF02744"/>
    </source>
</evidence>
<evidence type="ECO:0000256" key="13">
    <source>
        <dbReference type="PIRSR" id="PIRSR000808-1"/>
    </source>
</evidence>
<evidence type="ECO:0000256" key="7">
    <source>
        <dbReference type="ARBA" id="ARBA00022695"/>
    </source>
</evidence>
<dbReference type="Pfam" id="PF02744">
    <property type="entry name" value="GalP_UDP_tr_C"/>
    <property type="match status" value="1"/>
</dbReference>
<dbReference type="PANTHER" id="PTHR11943:SF1">
    <property type="entry name" value="GALACTOSE-1-PHOSPHATE URIDYLYLTRANSFERASE"/>
    <property type="match status" value="1"/>
</dbReference>
<evidence type="ECO:0000256" key="8">
    <source>
        <dbReference type="ARBA" id="ARBA00022723"/>
    </source>
</evidence>
<dbReference type="RefSeq" id="WP_095680399.1">
    <property type="nucleotide sequence ID" value="NZ_CP016768.2"/>
</dbReference>
<evidence type="ECO:0000256" key="3">
    <source>
        <dbReference type="ARBA" id="ARBA00010951"/>
    </source>
</evidence>
<dbReference type="PIRSF" id="PIRSF000808">
    <property type="entry name" value="GalT"/>
    <property type="match status" value="1"/>
</dbReference>
<evidence type="ECO:0000256" key="15">
    <source>
        <dbReference type="RuleBase" id="RU000506"/>
    </source>
</evidence>
<feature type="active site" description="Tele-UMP-histidine intermediate" evidence="13">
    <location>
        <position position="195"/>
    </location>
</feature>
<feature type="binding site" evidence="14">
    <location>
        <position position="77"/>
    </location>
    <ligand>
        <name>Zn(2+)</name>
        <dbReference type="ChEBI" id="CHEBI:29105"/>
    </ligand>
</feature>
<comment type="cofactor">
    <cofactor evidence="14">
        <name>Zn(2+)</name>
        <dbReference type="ChEBI" id="CHEBI:29105"/>
    </cofactor>
    <text evidence="14">Binds 1 zinc ion per subunit.</text>
</comment>
<dbReference type="KEGG" id="abam:B1s21122_01840"/>
<dbReference type="Pfam" id="PF01087">
    <property type="entry name" value="GalP_UDP_transf"/>
    <property type="match status" value="1"/>
</dbReference>
<evidence type="ECO:0000256" key="14">
    <source>
        <dbReference type="PIRSR" id="PIRSR000808-3"/>
    </source>
</evidence>
<feature type="domain" description="Galactose-1-phosphate uridyl transferase C-terminal" evidence="17">
    <location>
        <begin position="216"/>
        <end position="363"/>
    </location>
</feature>
<dbReference type="InterPro" id="IPR001937">
    <property type="entry name" value="GalP_UDPtransf1"/>
</dbReference>
<reference evidence="19" key="1">
    <citation type="submission" date="2016-10" db="EMBL/GenBank/DDBJ databases">
        <title>High microdiversification within the ubiquitous acI lineage of Actinobacteria.</title>
        <authorList>
            <person name="Neuenschwander S.M."/>
            <person name="Salcher M."/>
            <person name="Ghai R."/>
            <person name="Pernthaler J."/>
        </authorList>
    </citation>
    <scope>NUCLEOTIDE SEQUENCE [LARGE SCALE GENOMIC DNA]</scope>
</reference>
<keyword evidence="8 14" id="KW-0479">Metal-binding</keyword>
<comment type="catalytic activity">
    <reaction evidence="1 15">
        <text>alpha-D-galactose 1-phosphate + UDP-alpha-D-glucose = alpha-D-glucose 1-phosphate + UDP-alpha-D-galactose</text>
        <dbReference type="Rhea" id="RHEA:13989"/>
        <dbReference type="ChEBI" id="CHEBI:58336"/>
        <dbReference type="ChEBI" id="CHEBI:58601"/>
        <dbReference type="ChEBI" id="CHEBI:58885"/>
        <dbReference type="ChEBI" id="CHEBI:66914"/>
        <dbReference type="EC" id="2.7.7.12"/>
    </reaction>
</comment>
<evidence type="ECO:0000256" key="4">
    <source>
        <dbReference type="ARBA" id="ARBA00012384"/>
    </source>
</evidence>
<dbReference type="InterPro" id="IPR005849">
    <property type="entry name" value="GalP_Utransf_N"/>
</dbReference>
<dbReference type="OrthoDB" id="9769064at2"/>
<evidence type="ECO:0000256" key="6">
    <source>
        <dbReference type="ARBA" id="ARBA00022679"/>
    </source>
</evidence>
<dbReference type="GO" id="GO:0005737">
    <property type="term" value="C:cytoplasm"/>
    <property type="evidence" value="ECO:0007669"/>
    <property type="project" value="TreeGrafter"/>
</dbReference>
<protein>
    <recommendedName>
        <fullName evidence="5 12">Galactose-1-phosphate uridylyltransferase</fullName>
        <ecNumber evidence="4 12">2.7.7.12</ecNumber>
    </recommendedName>
</protein>
<keyword evidence="6 15" id="KW-0808">Transferase</keyword>
<dbReference type="Gene3D" id="3.30.428.10">
    <property type="entry name" value="HIT-like"/>
    <property type="match status" value="2"/>
</dbReference>
<evidence type="ECO:0000313" key="18">
    <source>
        <dbReference type="EMBL" id="ASY09096.1"/>
    </source>
</evidence>
<dbReference type="InterPro" id="IPR019779">
    <property type="entry name" value="GalP_UDPtransf1_His-AS"/>
</dbReference>
<dbReference type="Proteomes" id="UP000217153">
    <property type="component" value="Chromosome"/>
</dbReference>
<feature type="domain" description="Galactose-1-phosphate uridyl transferase N-terminal" evidence="16">
    <location>
        <begin position="47"/>
        <end position="205"/>
    </location>
</feature>
<dbReference type="UniPathway" id="UPA00214"/>
<gene>
    <name evidence="18" type="primary">galT</name>
    <name evidence="18" type="ORF">B1s21122_01840</name>
</gene>
<evidence type="ECO:0000313" key="19">
    <source>
        <dbReference type="Proteomes" id="UP000217153"/>
    </source>
</evidence>
<evidence type="ECO:0000256" key="1">
    <source>
        <dbReference type="ARBA" id="ARBA00001107"/>
    </source>
</evidence>
<organism evidence="18 19">
    <name type="scientific">Candidatus Nanopelagicus limnae</name>
    <dbReference type="NCBI Taxonomy" id="1884634"/>
    <lineage>
        <taxon>Bacteria</taxon>
        <taxon>Bacillati</taxon>
        <taxon>Actinomycetota</taxon>
        <taxon>Actinomycetes</taxon>
        <taxon>Candidatus Nanopelagicales</taxon>
        <taxon>Candidatus Nanopelagicaceae</taxon>
        <taxon>Candidatus Nanopelagicus</taxon>
    </lineage>
</organism>
<dbReference type="SUPFAM" id="SSF54197">
    <property type="entry name" value="HIT-like"/>
    <property type="match status" value="2"/>
</dbReference>
<feature type="binding site" evidence="14">
    <location>
        <position position="193"/>
    </location>
    <ligand>
        <name>Zn(2+)</name>
        <dbReference type="ChEBI" id="CHEBI:29105"/>
    </ligand>
</feature>